<dbReference type="Pfam" id="PF05359">
    <property type="entry name" value="DUF748"/>
    <property type="match status" value="1"/>
</dbReference>
<dbReference type="STRING" id="50340.PF66_04950"/>
<dbReference type="PATRIC" id="fig|50340.43.peg.2252"/>
<evidence type="ECO:0000313" key="2">
    <source>
        <dbReference type="Proteomes" id="UP000037931"/>
    </source>
</evidence>
<dbReference type="PANTHER" id="PTHR30441:SF8">
    <property type="entry name" value="DUF748 DOMAIN-CONTAINING PROTEIN"/>
    <property type="match status" value="1"/>
</dbReference>
<keyword evidence="2" id="KW-1185">Reference proteome</keyword>
<dbReference type="PANTHER" id="PTHR30441">
    <property type="entry name" value="DUF748 DOMAIN-CONTAINING PROTEIN"/>
    <property type="match status" value="1"/>
</dbReference>
<name>A0A0M9GDR2_9PSED</name>
<evidence type="ECO:0008006" key="3">
    <source>
        <dbReference type="Google" id="ProtNLM"/>
    </source>
</evidence>
<reference evidence="1 2" key="1">
    <citation type="journal article" date="2015" name="PLoS ONE">
        <title>Rice-Infecting Pseudomonas Genomes Are Highly Accessorized and Harbor Multiple Putative Virulence Mechanisms to Cause Sheath Brown Rot.</title>
        <authorList>
            <person name="Quibod I.L."/>
            <person name="Grande G."/>
            <person name="Oreiro E.G."/>
            <person name="Borja F.N."/>
            <person name="Dossa G.S."/>
            <person name="Mauleon R."/>
            <person name="Cruz C.V."/>
            <person name="Oliva R."/>
        </authorList>
    </citation>
    <scope>NUCLEOTIDE SEQUENCE [LARGE SCALE GENOMIC DNA]</scope>
    <source>
        <strain evidence="1 2">IRRI 6609</strain>
    </source>
</reference>
<dbReference type="GO" id="GO:0090313">
    <property type="term" value="P:regulation of protein targeting to membrane"/>
    <property type="evidence" value="ECO:0007669"/>
    <property type="project" value="TreeGrafter"/>
</dbReference>
<dbReference type="EMBL" id="JSYZ01000019">
    <property type="protein sequence ID" value="KPA88584.1"/>
    <property type="molecule type" value="Genomic_DNA"/>
</dbReference>
<dbReference type="GO" id="GO:0005886">
    <property type="term" value="C:plasma membrane"/>
    <property type="evidence" value="ECO:0007669"/>
    <property type="project" value="TreeGrafter"/>
</dbReference>
<organism evidence="1 2">
    <name type="scientific">Pseudomonas asplenii</name>
    <dbReference type="NCBI Taxonomy" id="53407"/>
    <lineage>
        <taxon>Bacteria</taxon>
        <taxon>Pseudomonadati</taxon>
        <taxon>Pseudomonadota</taxon>
        <taxon>Gammaproteobacteria</taxon>
        <taxon>Pseudomonadales</taxon>
        <taxon>Pseudomonadaceae</taxon>
        <taxon>Pseudomonas</taxon>
    </lineage>
</organism>
<evidence type="ECO:0000313" key="1">
    <source>
        <dbReference type="EMBL" id="KPA88584.1"/>
    </source>
</evidence>
<gene>
    <name evidence="1" type="ORF">PF66_04950</name>
</gene>
<comment type="caution">
    <text evidence="1">The sequence shown here is derived from an EMBL/GenBank/DDBJ whole genome shotgun (WGS) entry which is preliminary data.</text>
</comment>
<sequence>MDSLRGTSMKRRYSWPLWGLAIVVLLVVAVNLALPYLVRNYLNEKLADMGDYRGQVTDVDLALWRGAYRINGLEIVKVAGKVPVPFLKAPLIDLSVSWKALWENHAVVAEVQFVEPELNFVDGGANNRQASQTGQGTDWRAQLGKLLPITLNEVRIDNGRITFRNFNSQPPVNLQATQVNASLYNLTNIVDLKGHRDARFEGKALLLGHAPLETTATFDPLSNFEDFEFRLRATGIELRKVNDFAAAYGKFDFNGGSGDVVIEAQADKGRLTGYIKPLLHDVEVFDWQQDVENQDKSLLRSVWEAIVGAGETLLKNQKKNQFATRVELSGSVHQQDISAFAAFLQILRNGFIQAFNARYEQPKPGTG</sequence>
<dbReference type="InterPro" id="IPR008023">
    <property type="entry name" value="DUF748"/>
</dbReference>
<protein>
    <recommendedName>
        <fullName evidence="3">DUF748 domain-containing protein</fullName>
    </recommendedName>
</protein>
<dbReference type="Proteomes" id="UP000037931">
    <property type="component" value="Unassembled WGS sequence"/>
</dbReference>
<accession>A0A0M9GDR2</accession>
<dbReference type="AlphaFoldDB" id="A0A0M9GDR2"/>
<dbReference type="InterPro" id="IPR052894">
    <property type="entry name" value="AsmA-related"/>
</dbReference>
<proteinExistence type="predicted"/>